<reference evidence="3 4" key="1">
    <citation type="submission" date="2019-01" db="EMBL/GenBank/DDBJ databases">
        <title>Genomes sequencing and comparative genomics of infectious freshwater microsporidia, Cucumispora dikerogammari and Thelohania contejeani.</title>
        <authorList>
            <person name="Cormier A."/>
            <person name="Giraud I."/>
            <person name="Wattier R."/>
            <person name="Teixeira M."/>
            <person name="Grandjean F."/>
            <person name="Rigaud T."/>
            <person name="Cordaux R."/>
        </authorList>
    </citation>
    <scope>NUCLEOTIDE SEQUENCE [LARGE SCALE GENOMIC DNA]</scope>
    <source>
        <strain evidence="3">T1</strain>
        <tissue evidence="3">Spores</tissue>
    </source>
</reference>
<organism evidence="3 4">
    <name type="scientific">Astathelohania contejeani</name>
    <dbReference type="NCBI Taxonomy" id="164912"/>
    <lineage>
        <taxon>Eukaryota</taxon>
        <taxon>Fungi</taxon>
        <taxon>Fungi incertae sedis</taxon>
        <taxon>Microsporidia</taxon>
        <taxon>Astathelohaniidae</taxon>
        <taxon>Astathelohania</taxon>
    </lineage>
</organism>
<comment type="caution">
    <text evidence="3">The sequence shown here is derived from an EMBL/GenBank/DDBJ whole genome shotgun (WGS) entry which is preliminary data.</text>
</comment>
<dbReference type="Pfam" id="PF17028">
    <property type="entry name" value="8TM_micro"/>
    <property type="match status" value="1"/>
</dbReference>
<feature type="transmembrane region" description="Helical" evidence="1">
    <location>
        <begin position="71"/>
        <end position="88"/>
    </location>
</feature>
<evidence type="ECO:0000313" key="3">
    <source>
        <dbReference type="EMBL" id="KAF7683842.1"/>
    </source>
</evidence>
<keyword evidence="1" id="KW-1133">Transmembrane helix</keyword>
<sequence length="299" mass="35833">MIHLDLKSKNLKIIGLLIPIIVIRLSNFPQKIFSNVYDSNKAFELIYRSIFSDTPMYPNLNMFIYRMIPESIFAVFIILIDFLTSYILKNTKYFIFSTFLPSDLVSIENLLLALIFTNHRLNILSRLLLPFMNIYYLPLLSDPRFFLPFAFFLFPFYNILKSQYLESYRISHIPNFNSVWFFHLNMFKQYSFYLYNIFFFTFLYIFSFITDPTAQLFLINFFKPSNTKNFLFFYFIRGGSRVKEILFSLVISAQYIEYLFRRHGSGNPNFVNWINFAFIVSIIFEMHLENLKAENAKIK</sequence>
<keyword evidence="1" id="KW-0812">Transmembrane</keyword>
<evidence type="ECO:0000256" key="1">
    <source>
        <dbReference type="SAM" id="Phobius"/>
    </source>
</evidence>
<dbReference type="Proteomes" id="UP001516464">
    <property type="component" value="Unassembled WGS sequence"/>
</dbReference>
<accession>A0ABQ7I0B5</accession>
<dbReference type="InterPro" id="IPR031497">
    <property type="entry name" value="8TM_micro"/>
</dbReference>
<dbReference type="EMBL" id="SBIQ01000046">
    <property type="protein sequence ID" value="KAF7683842.1"/>
    <property type="molecule type" value="Genomic_DNA"/>
</dbReference>
<gene>
    <name evidence="3" type="ORF">TCON_0955</name>
</gene>
<feature type="transmembrane region" description="Helical" evidence="1">
    <location>
        <begin position="192"/>
        <end position="210"/>
    </location>
</feature>
<name>A0ABQ7I0B5_9MICR</name>
<evidence type="ECO:0000313" key="4">
    <source>
        <dbReference type="Proteomes" id="UP001516464"/>
    </source>
</evidence>
<protein>
    <recommendedName>
        <fullName evidence="2">Microsporidial 8TM transmembrane domain-containing protein</fullName>
    </recommendedName>
</protein>
<keyword evidence="1" id="KW-0472">Membrane</keyword>
<feature type="transmembrane region" description="Helical" evidence="1">
    <location>
        <begin position="94"/>
        <end position="116"/>
    </location>
</feature>
<proteinExistence type="predicted"/>
<evidence type="ECO:0000259" key="2">
    <source>
        <dbReference type="Pfam" id="PF17028"/>
    </source>
</evidence>
<feature type="domain" description="Microsporidial 8TM transmembrane" evidence="2">
    <location>
        <begin position="47"/>
        <end position="291"/>
    </location>
</feature>
<feature type="transmembrane region" description="Helical" evidence="1">
    <location>
        <begin position="123"/>
        <end position="139"/>
    </location>
</feature>
<feature type="transmembrane region" description="Helical" evidence="1">
    <location>
        <begin position="145"/>
        <end position="160"/>
    </location>
</feature>
<keyword evidence="4" id="KW-1185">Reference proteome</keyword>